<sequence>MVRFEVEGGVARITLNRPSVSNAVDLPTAQAFGEAVTAAAGDDVRVILLAGAGPRFCGGGDVRSFLAASDPANYLHELATLFESHLRRLSELPKPVIAAVQGAVAGAGLAFVLNADVVVAARSTKFRMAYSGIGLTPDCGVSYLLPRAVGTQRALELALTGRTLTAEEARAWGLVTEVTDDDAVTRRTGELAESLAAGPALALGQAKRLIRSSFGEGRAHNAADEARTIAAAVTTDEAQKLIRRFVAG</sequence>
<gene>
    <name evidence="5" type="ORF">FB470_006778</name>
</gene>
<dbReference type="PROSITE" id="PS00166">
    <property type="entry name" value="ENOYL_COA_HYDRATASE"/>
    <property type="match status" value="1"/>
</dbReference>
<dbReference type="Pfam" id="PF00378">
    <property type="entry name" value="ECH_1"/>
    <property type="match status" value="1"/>
</dbReference>
<reference evidence="5 6" key="1">
    <citation type="submission" date="2023-07" db="EMBL/GenBank/DDBJ databases">
        <title>Sequencing the genomes of 1000 actinobacteria strains.</title>
        <authorList>
            <person name="Klenk H.-P."/>
        </authorList>
    </citation>
    <scope>NUCLEOTIDE SEQUENCE [LARGE SCALE GENOMIC DNA]</scope>
    <source>
        <strain evidence="5 6">DSM 45805</strain>
    </source>
</reference>
<evidence type="ECO:0000256" key="1">
    <source>
        <dbReference type="ARBA" id="ARBA00004275"/>
    </source>
</evidence>
<keyword evidence="6" id="KW-1185">Reference proteome</keyword>
<dbReference type="PANTHER" id="PTHR43684:SF1">
    <property type="entry name" value="ENOYL-COA DELTA ISOMERASE 2"/>
    <property type="match status" value="1"/>
</dbReference>
<proteinExistence type="inferred from homology"/>
<accession>A0ABU0F5B9</accession>
<keyword evidence="3 5" id="KW-0413">Isomerase</keyword>
<keyword evidence="2" id="KW-0576">Peroxisome</keyword>
<dbReference type="SUPFAM" id="SSF52096">
    <property type="entry name" value="ClpP/crotonase"/>
    <property type="match status" value="1"/>
</dbReference>
<dbReference type="InterPro" id="IPR018376">
    <property type="entry name" value="Enoyl-CoA_hyd/isom_CS"/>
</dbReference>
<evidence type="ECO:0000313" key="5">
    <source>
        <dbReference type="EMBL" id="MDQ0382784.1"/>
    </source>
</evidence>
<comment type="similarity">
    <text evidence="4">Belongs to the enoyl-CoA hydratase/isomerase family.</text>
</comment>
<organism evidence="5 6">
    <name type="scientific">Amycolatopsis thermophila</name>
    <dbReference type="NCBI Taxonomy" id="206084"/>
    <lineage>
        <taxon>Bacteria</taxon>
        <taxon>Bacillati</taxon>
        <taxon>Actinomycetota</taxon>
        <taxon>Actinomycetes</taxon>
        <taxon>Pseudonocardiales</taxon>
        <taxon>Pseudonocardiaceae</taxon>
        <taxon>Amycolatopsis</taxon>
    </lineage>
</organism>
<dbReference type="RefSeq" id="WP_306998262.1">
    <property type="nucleotide sequence ID" value="NZ_JAUSUT010000001.1"/>
</dbReference>
<name>A0ABU0F5B9_9PSEU</name>
<dbReference type="PANTHER" id="PTHR43684">
    <property type="match status" value="1"/>
</dbReference>
<dbReference type="InterPro" id="IPR001753">
    <property type="entry name" value="Enoyl-CoA_hydra/iso"/>
</dbReference>
<comment type="caution">
    <text evidence="5">The sequence shown here is derived from an EMBL/GenBank/DDBJ whole genome shotgun (WGS) entry which is preliminary data.</text>
</comment>
<dbReference type="EMBL" id="JAUSUT010000001">
    <property type="protein sequence ID" value="MDQ0382784.1"/>
    <property type="molecule type" value="Genomic_DNA"/>
</dbReference>
<protein>
    <submittedName>
        <fullName evidence="5">2-(1,2-epoxy-1,2-dihydrophenyl)acetyl-CoA isomerase</fullName>
        <ecNumber evidence="5">5.3.3.18</ecNumber>
    </submittedName>
</protein>
<dbReference type="Gene3D" id="3.90.226.10">
    <property type="entry name" value="2-enoyl-CoA Hydratase, Chain A, domain 1"/>
    <property type="match status" value="1"/>
</dbReference>
<dbReference type="Proteomes" id="UP001229651">
    <property type="component" value="Unassembled WGS sequence"/>
</dbReference>
<dbReference type="EC" id="5.3.3.18" evidence="5"/>
<evidence type="ECO:0000256" key="2">
    <source>
        <dbReference type="ARBA" id="ARBA00023140"/>
    </source>
</evidence>
<dbReference type="InterPro" id="IPR029045">
    <property type="entry name" value="ClpP/crotonase-like_dom_sf"/>
</dbReference>
<dbReference type="InterPro" id="IPR051053">
    <property type="entry name" value="ECH/Chromodomain_protein"/>
</dbReference>
<evidence type="ECO:0000313" key="6">
    <source>
        <dbReference type="Proteomes" id="UP001229651"/>
    </source>
</evidence>
<evidence type="ECO:0000256" key="4">
    <source>
        <dbReference type="RuleBase" id="RU003707"/>
    </source>
</evidence>
<dbReference type="CDD" id="cd06558">
    <property type="entry name" value="crotonase-like"/>
    <property type="match status" value="1"/>
</dbReference>
<evidence type="ECO:0000256" key="3">
    <source>
        <dbReference type="ARBA" id="ARBA00023235"/>
    </source>
</evidence>
<dbReference type="GO" id="GO:0016853">
    <property type="term" value="F:isomerase activity"/>
    <property type="evidence" value="ECO:0007669"/>
    <property type="project" value="UniProtKB-KW"/>
</dbReference>
<comment type="subcellular location">
    <subcellularLocation>
        <location evidence="1">Peroxisome</location>
    </subcellularLocation>
</comment>